<evidence type="ECO:0000313" key="2">
    <source>
        <dbReference type="Proteomes" id="UP001500523"/>
    </source>
</evidence>
<sequence length="276" mass="29850">MSGGSSDSPNLATEQTVAFGVLDPHRVVTLLRAADAAAFFTREEPRSRATGSDSRTWHMQLCHGGRVRLLAFPEPFLDPAVAVLIRLARACLSARRTMGIEDVPHTPRDAVAASPVSSESAAFNHEVDPAADRQNEHPGDGIVCGVSGWFSPHGVRYHEDVRSVSQIAPADWSALLDHADAIDFFNRPEPAPAGPSDRIFHLAITAANRHRELAVNDPFDTPGLAHLIALTRRAVRDRQVLSPETLDDVQFAALATAWLDAQAADPDDDPGRWLTG</sequence>
<dbReference type="RefSeq" id="WP_344694211.1">
    <property type="nucleotide sequence ID" value="NZ_BAABBF010000008.1"/>
</dbReference>
<keyword evidence="2" id="KW-1185">Reference proteome</keyword>
<proteinExistence type="predicted"/>
<dbReference type="EMBL" id="BAABBF010000008">
    <property type="protein sequence ID" value="GAA3719699.1"/>
    <property type="molecule type" value="Genomic_DNA"/>
</dbReference>
<comment type="caution">
    <text evidence="1">The sequence shown here is derived from an EMBL/GenBank/DDBJ whole genome shotgun (WGS) entry which is preliminary data.</text>
</comment>
<gene>
    <name evidence="1" type="ORF">GCM10022268_29910</name>
</gene>
<reference evidence="2" key="1">
    <citation type="journal article" date="2019" name="Int. J. Syst. Evol. Microbiol.">
        <title>The Global Catalogue of Microorganisms (GCM) 10K type strain sequencing project: providing services to taxonomists for standard genome sequencing and annotation.</title>
        <authorList>
            <consortium name="The Broad Institute Genomics Platform"/>
            <consortium name="The Broad Institute Genome Sequencing Center for Infectious Disease"/>
            <person name="Wu L."/>
            <person name="Ma J."/>
        </authorList>
    </citation>
    <scope>NUCLEOTIDE SEQUENCE [LARGE SCALE GENOMIC DNA]</scope>
    <source>
        <strain evidence="2">JCM 17498</strain>
    </source>
</reference>
<organism evidence="1 2">
    <name type="scientific">Sphingomonas cynarae</name>
    <dbReference type="NCBI Taxonomy" id="930197"/>
    <lineage>
        <taxon>Bacteria</taxon>
        <taxon>Pseudomonadati</taxon>
        <taxon>Pseudomonadota</taxon>
        <taxon>Alphaproteobacteria</taxon>
        <taxon>Sphingomonadales</taxon>
        <taxon>Sphingomonadaceae</taxon>
        <taxon>Sphingomonas</taxon>
    </lineage>
</organism>
<dbReference type="Proteomes" id="UP001500523">
    <property type="component" value="Unassembled WGS sequence"/>
</dbReference>
<protein>
    <submittedName>
        <fullName evidence="1">Uncharacterized protein</fullName>
    </submittedName>
</protein>
<accession>A0ABP7EKN8</accession>
<name>A0ABP7EKN8_9SPHN</name>
<evidence type="ECO:0000313" key="1">
    <source>
        <dbReference type="EMBL" id="GAA3719699.1"/>
    </source>
</evidence>